<comment type="caution">
    <text evidence="8">The sequence shown here is derived from an EMBL/GenBank/DDBJ whole genome shotgun (WGS) entry which is preliminary data.</text>
</comment>
<reference evidence="8 9" key="1">
    <citation type="submission" date="2021-04" db="EMBL/GenBank/DDBJ databases">
        <title>Characterization of the biosynthetic gene cluster of new lipopeptides with antitumor activity in the genome of the marine Streptomyces PHM034.</title>
        <authorList>
            <person name="Ceniceros A."/>
            <person name="Canedo L."/>
            <person name="Mendez C."/>
            <person name="Olano C."/>
            <person name="Schleissner C."/>
            <person name="Cuevas C."/>
            <person name="De La Calle F."/>
            <person name="Salas J.A."/>
        </authorList>
    </citation>
    <scope>NUCLEOTIDE SEQUENCE [LARGE SCALE GENOMIC DNA]</scope>
    <source>
        <strain evidence="8 9">PHM034</strain>
    </source>
</reference>
<dbReference type="PROSITE" id="PS00107">
    <property type="entry name" value="PROTEIN_KINASE_ATP"/>
    <property type="match status" value="1"/>
</dbReference>
<keyword evidence="2 5" id="KW-0547">Nucleotide-binding</keyword>
<evidence type="ECO:0000256" key="1">
    <source>
        <dbReference type="ARBA" id="ARBA00022679"/>
    </source>
</evidence>
<dbReference type="InterPro" id="IPR008271">
    <property type="entry name" value="Ser/Thr_kinase_AS"/>
</dbReference>
<name>A0A941FEA0_9ACTN</name>
<dbReference type="GO" id="GO:0004674">
    <property type="term" value="F:protein serine/threonine kinase activity"/>
    <property type="evidence" value="ECO:0007669"/>
    <property type="project" value="UniProtKB-KW"/>
</dbReference>
<dbReference type="Pfam" id="PF00069">
    <property type="entry name" value="Pkinase"/>
    <property type="match status" value="1"/>
</dbReference>
<dbReference type="GO" id="GO:0005524">
    <property type="term" value="F:ATP binding"/>
    <property type="evidence" value="ECO:0007669"/>
    <property type="project" value="UniProtKB-UniRule"/>
</dbReference>
<evidence type="ECO:0000256" key="5">
    <source>
        <dbReference type="PROSITE-ProRule" id="PRU10141"/>
    </source>
</evidence>
<evidence type="ECO:0000313" key="9">
    <source>
        <dbReference type="Proteomes" id="UP000682308"/>
    </source>
</evidence>
<accession>A0A941FEA0</accession>
<sequence length="617" mass="63886">MGQPPQDPEGPPMDALSPDDAREIAGYRLRARLGEGGMGMVYLSHTRGGQPVALKVVRREYAQDLDFRKRFAHEVTAARRVQGPYTAPVLDSFTDGPEPWLAVGYVPGPSLASAVYQHGALPLRTVLQLTAGIAEALQTIHAAGVIHRDLKPSNVLLASDGPRVIDFGIARAADTTALTGTDVRLGTPAYMAPEQAVGGDVTPALDVFALGLVAYFAATGRHPFGEGASHALLYRIVSSEPDLGACPEELRGVVAGCLAKDPGARPTPGQVIEACNTLAGTEGLIRHEGWWLPPAVQQQIARQEETLRLHSGPAPAAVGPAPTPPVPTQPGLSPQAAFAVALPTRPAHSPGDAFVAAAPTAPAYSPQPIPAATASAPSRPAEARRTPLVAAVAVVAALAVGGGSVAAYQMLTDDSRDTTASHDARNVSGGAAPATTPSAAPTSTDGPKSEAGWQISARDKPLVLRAPKYIPTAEDIGSGTMCRPSDATVLDIHDLGVETGAGYVPSSGGWLTYTDCPDPIKVNGIRLADDEGSFGTTAERRPTPTACRDSALGGTLPNPIPLSSIRDDSVLKTGTGLCVVSGEGAVTHLWITKVNAGKADNDNLRTYVVTATQWKPE</sequence>
<feature type="region of interest" description="Disordered" evidence="6">
    <location>
        <begin position="533"/>
        <end position="553"/>
    </location>
</feature>
<keyword evidence="1" id="KW-0808">Transferase</keyword>
<dbReference type="Gene3D" id="1.10.510.10">
    <property type="entry name" value="Transferase(Phosphotransferase) domain 1"/>
    <property type="match status" value="1"/>
</dbReference>
<evidence type="ECO:0000259" key="7">
    <source>
        <dbReference type="PROSITE" id="PS50011"/>
    </source>
</evidence>
<evidence type="ECO:0000313" key="8">
    <source>
        <dbReference type="EMBL" id="MBR8643198.1"/>
    </source>
</evidence>
<dbReference type="SMART" id="SM00220">
    <property type="entry name" value="S_TKc"/>
    <property type="match status" value="1"/>
</dbReference>
<dbReference type="PANTHER" id="PTHR43289:SF34">
    <property type="entry name" value="SERINE_THREONINE-PROTEIN KINASE YBDM-RELATED"/>
    <property type="match status" value="1"/>
</dbReference>
<dbReference type="CDD" id="cd14014">
    <property type="entry name" value="STKc_PknB_like"/>
    <property type="match status" value="1"/>
</dbReference>
<feature type="region of interest" description="Disordered" evidence="6">
    <location>
        <begin position="311"/>
        <end position="331"/>
    </location>
</feature>
<dbReference type="PROSITE" id="PS50011">
    <property type="entry name" value="PROTEIN_KINASE_DOM"/>
    <property type="match status" value="1"/>
</dbReference>
<proteinExistence type="predicted"/>
<dbReference type="EMBL" id="JAGTPG010000002">
    <property type="protein sequence ID" value="MBR8643198.1"/>
    <property type="molecule type" value="Genomic_DNA"/>
</dbReference>
<evidence type="ECO:0000256" key="4">
    <source>
        <dbReference type="ARBA" id="ARBA00022840"/>
    </source>
</evidence>
<dbReference type="PROSITE" id="PS00108">
    <property type="entry name" value="PROTEIN_KINASE_ST"/>
    <property type="match status" value="1"/>
</dbReference>
<evidence type="ECO:0000256" key="3">
    <source>
        <dbReference type="ARBA" id="ARBA00022777"/>
    </source>
</evidence>
<organism evidence="8 9">
    <name type="scientific">Streptomyces tuirus</name>
    <dbReference type="NCBI Taxonomy" id="68278"/>
    <lineage>
        <taxon>Bacteria</taxon>
        <taxon>Bacillati</taxon>
        <taxon>Actinomycetota</taxon>
        <taxon>Actinomycetes</taxon>
        <taxon>Kitasatosporales</taxon>
        <taxon>Streptomycetaceae</taxon>
        <taxon>Streptomyces</taxon>
    </lineage>
</organism>
<gene>
    <name evidence="8" type="ORF">KEF29_37365</name>
</gene>
<protein>
    <submittedName>
        <fullName evidence="8">Serine/threonine protein kinase</fullName>
    </submittedName>
</protein>
<dbReference type="InterPro" id="IPR017441">
    <property type="entry name" value="Protein_kinase_ATP_BS"/>
</dbReference>
<dbReference type="SUPFAM" id="SSF56112">
    <property type="entry name" value="Protein kinase-like (PK-like)"/>
    <property type="match status" value="1"/>
</dbReference>
<dbReference type="InterPro" id="IPR011009">
    <property type="entry name" value="Kinase-like_dom_sf"/>
</dbReference>
<dbReference type="Proteomes" id="UP000682308">
    <property type="component" value="Unassembled WGS sequence"/>
</dbReference>
<dbReference type="AlphaFoldDB" id="A0A941FEA0"/>
<feature type="domain" description="Protein kinase" evidence="7">
    <location>
        <begin position="27"/>
        <end position="279"/>
    </location>
</feature>
<feature type="binding site" evidence="5">
    <location>
        <position position="55"/>
    </location>
    <ligand>
        <name>ATP</name>
        <dbReference type="ChEBI" id="CHEBI:30616"/>
    </ligand>
</feature>
<keyword evidence="3 8" id="KW-0418">Kinase</keyword>
<dbReference type="Gene3D" id="3.30.200.20">
    <property type="entry name" value="Phosphorylase Kinase, domain 1"/>
    <property type="match status" value="1"/>
</dbReference>
<keyword evidence="4 5" id="KW-0067">ATP-binding</keyword>
<feature type="compositionally biased region" description="Low complexity" evidence="6">
    <location>
        <begin position="428"/>
        <end position="446"/>
    </location>
</feature>
<keyword evidence="8" id="KW-0723">Serine/threonine-protein kinase</keyword>
<feature type="region of interest" description="Disordered" evidence="6">
    <location>
        <begin position="417"/>
        <end position="457"/>
    </location>
</feature>
<evidence type="ECO:0000256" key="2">
    <source>
        <dbReference type="ARBA" id="ARBA00022741"/>
    </source>
</evidence>
<dbReference type="InterPro" id="IPR000719">
    <property type="entry name" value="Prot_kinase_dom"/>
</dbReference>
<evidence type="ECO:0000256" key="6">
    <source>
        <dbReference type="SAM" id="MobiDB-lite"/>
    </source>
</evidence>
<dbReference type="PANTHER" id="PTHR43289">
    <property type="entry name" value="MITOGEN-ACTIVATED PROTEIN KINASE KINASE KINASE 20-RELATED"/>
    <property type="match status" value="1"/>
</dbReference>
<keyword evidence="9" id="KW-1185">Reference proteome</keyword>